<sequence length="235" mass="25169">MLTRRLLLAALAAPAIAAAPLVAPDGGPGLSLRGQKQVARLRAAIRAKQARQAVLPTPRSDAELLVRLADLEQTAREALYGLDLDGMAADERQATLDAAWALVEAVDRRNQLALKAILPADGGWFGRTAYGEDAARAAWLITVHAVNDRRLMREAASRMAPLVATGEIEPAWYASVVDRLAVLEGRPQRFGTQPVCRAGVWTVGEVEDPAGLEARRASLGLRSMARGDFRPPPGC</sequence>
<name>A0ABU0IQR1_9CAUL</name>
<keyword evidence="1" id="KW-0732">Signal</keyword>
<gene>
    <name evidence="2" type="ORF">QO010_002129</name>
</gene>
<proteinExistence type="predicted"/>
<feature type="signal peptide" evidence="1">
    <location>
        <begin position="1"/>
        <end position="17"/>
    </location>
</feature>
<organism evidence="2 3">
    <name type="scientific">Caulobacter ginsengisoli</name>
    <dbReference type="NCBI Taxonomy" id="400775"/>
    <lineage>
        <taxon>Bacteria</taxon>
        <taxon>Pseudomonadati</taxon>
        <taxon>Pseudomonadota</taxon>
        <taxon>Alphaproteobacteria</taxon>
        <taxon>Caulobacterales</taxon>
        <taxon>Caulobacteraceae</taxon>
        <taxon>Caulobacter</taxon>
    </lineage>
</organism>
<evidence type="ECO:0000256" key="1">
    <source>
        <dbReference type="SAM" id="SignalP"/>
    </source>
</evidence>
<comment type="caution">
    <text evidence="2">The sequence shown here is derived from an EMBL/GenBank/DDBJ whole genome shotgun (WGS) entry which is preliminary data.</text>
</comment>
<reference evidence="2 3" key="1">
    <citation type="submission" date="2023-07" db="EMBL/GenBank/DDBJ databases">
        <title>Genomic Encyclopedia of Type Strains, Phase IV (KMG-IV): sequencing the most valuable type-strain genomes for metagenomic binning, comparative biology and taxonomic classification.</title>
        <authorList>
            <person name="Goeker M."/>
        </authorList>
    </citation>
    <scope>NUCLEOTIDE SEQUENCE [LARGE SCALE GENOMIC DNA]</scope>
    <source>
        <strain evidence="2 3">DSM 18695</strain>
    </source>
</reference>
<accession>A0ABU0IQR1</accession>
<feature type="chain" id="PRO_5045252201" evidence="1">
    <location>
        <begin position="18"/>
        <end position="235"/>
    </location>
</feature>
<dbReference type="RefSeq" id="WP_307348955.1">
    <property type="nucleotide sequence ID" value="NZ_JAUSVS010000003.1"/>
</dbReference>
<dbReference type="Proteomes" id="UP001228905">
    <property type="component" value="Unassembled WGS sequence"/>
</dbReference>
<dbReference type="EMBL" id="JAUSVS010000003">
    <property type="protein sequence ID" value="MDQ0464348.1"/>
    <property type="molecule type" value="Genomic_DNA"/>
</dbReference>
<keyword evidence="3" id="KW-1185">Reference proteome</keyword>
<evidence type="ECO:0000313" key="2">
    <source>
        <dbReference type="EMBL" id="MDQ0464348.1"/>
    </source>
</evidence>
<protein>
    <submittedName>
        <fullName evidence="2">Uncharacterized protein</fullName>
    </submittedName>
</protein>
<evidence type="ECO:0000313" key="3">
    <source>
        <dbReference type="Proteomes" id="UP001228905"/>
    </source>
</evidence>